<sequence length="68" mass="7779">MKITIIYDNEVYKKGLKSNWGFSCLVEIENTPRILFDTGTSGSILLEIYKSLKISSEIMKPVKTWHGI</sequence>
<evidence type="ECO:0008006" key="2">
    <source>
        <dbReference type="Google" id="ProtNLM"/>
    </source>
</evidence>
<proteinExistence type="predicted"/>
<reference evidence="1" key="1">
    <citation type="journal article" date="2014" name="Front. Microbiol.">
        <title>High frequency of phylogenetically diverse reductive dehalogenase-homologous genes in deep subseafloor sedimentary metagenomes.</title>
        <authorList>
            <person name="Kawai M."/>
            <person name="Futagami T."/>
            <person name="Toyoda A."/>
            <person name="Takaki Y."/>
            <person name="Nishi S."/>
            <person name="Hori S."/>
            <person name="Arai W."/>
            <person name="Tsubouchi T."/>
            <person name="Morono Y."/>
            <person name="Uchiyama I."/>
            <person name="Ito T."/>
            <person name="Fujiyama A."/>
            <person name="Inagaki F."/>
            <person name="Takami H."/>
        </authorList>
    </citation>
    <scope>NUCLEOTIDE SEQUENCE</scope>
    <source>
        <strain evidence="1">Expedition CK06-06</strain>
    </source>
</reference>
<dbReference type="GO" id="GO:0016740">
    <property type="term" value="F:transferase activity"/>
    <property type="evidence" value="ECO:0007669"/>
    <property type="project" value="TreeGrafter"/>
</dbReference>
<dbReference type="EMBL" id="BARU01021541">
    <property type="protein sequence ID" value="GAH47813.1"/>
    <property type="molecule type" value="Genomic_DNA"/>
</dbReference>
<dbReference type="PANTHER" id="PTHR13754">
    <property type="entry name" value="METALLO-BETA-LACTAMASE SUPERFAMILY PROTEIN"/>
    <property type="match status" value="1"/>
</dbReference>
<accession>X1HR97</accession>
<evidence type="ECO:0000313" key="1">
    <source>
        <dbReference type="EMBL" id="GAH47813.1"/>
    </source>
</evidence>
<name>X1HR97_9ZZZZ</name>
<gene>
    <name evidence="1" type="ORF">S03H2_35243</name>
</gene>
<organism evidence="1">
    <name type="scientific">marine sediment metagenome</name>
    <dbReference type="NCBI Taxonomy" id="412755"/>
    <lineage>
        <taxon>unclassified sequences</taxon>
        <taxon>metagenomes</taxon>
        <taxon>ecological metagenomes</taxon>
    </lineage>
</organism>
<comment type="caution">
    <text evidence="1">The sequence shown here is derived from an EMBL/GenBank/DDBJ whole genome shotgun (WGS) entry which is preliminary data.</text>
</comment>
<dbReference type="InterPro" id="IPR052926">
    <property type="entry name" value="Metallo-beta-lactamase_dom"/>
</dbReference>
<dbReference type="Gene3D" id="3.60.15.10">
    <property type="entry name" value="Ribonuclease Z/Hydroxyacylglutathione hydrolase-like"/>
    <property type="match status" value="1"/>
</dbReference>
<dbReference type="AlphaFoldDB" id="X1HR97"/>
<dbReference type="InterPro" id="IPR036866">
    <property type="entry name" value="RibonucZ/Hydroxyglut_hydro"/>
</dbReference>
<dbReference type="PANTHER" id="PTHR13754:SF13">
    <property type="entry name" value="METALLO-BETA-LACTAMASE SUPERFAMILY PROTEIN (AFU_ORTHOLOGUE AFUA_3G07630)"/>
    <property type="match status" value="1"/>
</dbReference>
<protein>
    <recommendedName>
        <fullName evidence="2">MBL fold metallo-hydrolase</fullName>
    </recommendedName>
</protein>